<feature type="domain" description="Secretion system C-terminal sorting" evidence="1">
    <location>
        <begin position="107"/>
        <end position="170"/>
    </location>
</feature>
<dbReference type="AlphaFoldDB" id="A0A645D9V8"/>
<dbReference type="Pfam" id="PF18962">
    <property type="entry name" value="Por_Secre_tail"/>
    <property type="match status" value="1"/>
</dbReference>
<reference evidence="2" key="1">
    <citation type="submission" date="2019-08" db="EMBL/GenBank/DDBJ databases">
        <authorList>
            <person name="Kucharzyk K."/>
            <person name="Murdoch R.W."/>
            <person name="Higgins S."/>
            <person name="Loffler F."/>
        </authorList>
    </citation>
    <scope>NUCLEOTIDE SEQUENCE</scope>
</reference>
<proteinExistence type="predicted"/>
<sequence length="180" mass="20209">MLPVSFLEFYAKVNGTSVDLIWKTATESNNQYFTVERSNDATNFAPLAMVDGAGNSNSIIRYIYADPEPVKGTAYYRIRQTDFDGNFNFSNVIAVDFLNGKEPWLNIYPNPSSDAIFVSCDASLIDSEYIIYNAAGAEVEYGTITSTHFKLPVYDLDEGAYYLSTNNAKKHPFMVLRNLK</sequence>
<organism evidence="2">
    <name type="scientific">bioreactor metagenome</name>
    <dbReference type="NCBI Taxonomy" id="1076179"/>
    <lineage>
        <taxon>unclassified sequences</taxon>
        <taxon>metagenomes</taxon>
        <taxon>ecological metagenomes</taxon>
    </lineage>
</organism>
<accession>A0A645D9V8</accession>
<dbReference type="InterPro" id="IPR013783">
    <property type="entry name" value="Ig-like_fold"/>
</dbReference>
<dbReference type="EMBL" id="VSSQ01034195">
    <property type="protein sequence ID" value="MPM86061.1"/>
    <property type="molecule type" value="Genomic_DNA"/>
</dbReference>
<evidence type="ECO:0000259" key="1">
    <source>
        <dbReference type="Pfam" id="PF18962"/>
    </source>
</evidence>
<name>A0A645D9V8_9ZZZZ</name>
<comment type="caution">
    <text evidence="2">The sequence shown here is derived from an EMBL/GenBank/DDBJ whole genome shotgun (WGS) entry which is preliminary data.</text>
</comment>
<gene>
    <name evidence="2" type="ORF">SDC9_133144</name>
</gene>
<protein>
    <recommendedName>
        <fullName evidence="1">Secretion system C-terminal sorting domain-containing protein</fullName>
    </recommendedName>
</protein>
<dbReference type="InterPro" id="IPR026444">
    <property type="entry name" value="Secre_tail"/>
</dbReference>
<evidence type="ECO:0000313" key="2">
    <source>
        <dbReference type="EMBL" id="MPM86061.1"/>
    </source>
</evidence>
<dbReference type="Gene3D" id="2.60.40.10">
    <property type="entry name" value="Immunoglobulins"/>
    <property type="match status" value="1"/>
</dbReference>